<dbReference type="Pfam" id="PF01585">
    <property type="entry name" value="G-patch"/>
    <property type="match status" value="1"/>
</dbReference>
<comment type="caution">
    <text evidence="3">The sequence shown here is derived from an EMBL/GenBank/DDBJ whole genome shotgun (WGS) entry which is preliminary data.</text>
</comment>
<feature type="compositionally biased region" description="Basic and acidic residues" evidence="1">
    <location>
        <begin position="44"/>
        <end position="63"/>
    </location>
</feature>
<dbReference type="Pfam" id="PF13821">
    <property type="entry name" value="DUF4187"/>
    <property type="match status" value="1"/>
</dbReference>
<dbReference type="InterPro" id="IPR039249">
    <property type="entry name" value="GPATCH11"/>
</dbReference>
<dbReference type="InterPro" id="IPR025239">
    <property type="entry name" value="DUF4187"/>
</dbReference>
<dbReference type="GO" id="GO:0000776">
    <property type="term" value="C:kinetochore"/>
    <property type="evidence" value="ECO:0007669"/>
    <property type="project" value="TreeGrafter"/>
</dbReference>
<feature type="domain" description="DUF4187" evidence="2">
    <location>
        <begin position="304"/>
        <end position="358"/>
    </location>
</feature>
<dbReference type="eggNOG" id="KOG1994">
    <property type="taxonomic scope" value="Eukaryota"/>
</dbReference>
<feature type="compositionally biased region" description="Basic and acidic residues" evidence="1">
    <location>
        <begin position="134"/>
        <end position="149"/>
    </location>
</feature>
<name>A0A0W0FC98_MONRR</name>
<evidence type="ECO:0000256" key="1">
    <source>
        <dbReference type="SAM" id="MobiDB-lite"/>
    </source>
</evidence>
<evidence type="ECO:0000259" key="2">
    <source>
        <dbReference type="SMART" id="SM01173"/>
    </source>
</evidence>
<evidence type="ECO:0000313" key="3">
    <source>
        <dbReference type="EMBL" id="KTB33967.1"/>
    </source>
</evidence>
<proteinExistence type="predicted"/>
<organism evidence="3 4">
    <name type="scientific">Moniliophthora roreri</name>
    <name type="common">Frosty pod rot fungus</name>
    <name type="synonym">Monilia roreri</name>
    <dbReference type="NCBI Taxonomy" id="221103"/>
    <lineage>
        <taxon>Eukaryota</taxon>
        <taxon>Fungi</taxon>
        <taxon>Dikarya</taxon>
        <taxon>Basidiomycota</taxon>
        <taxon>Agaricomycotina</taxon>
        <taxon>Agaricomycetes</taxon>
        <taxon>Agaricomycetidae</taxon>
        <taxon>Agaricales</taxon>
        <taxon>Marasmiineae</taxon>
        <taxon>Marasmiaceae</taxon>
        <taxon>Moniliophthora</taxon>
    </lineage>
</organism>
<protein>
    <recommendedName>
        <fullName evidence="2">DUF4187 domain-containing protein</fullName>
    </recommendedName>
</protein>
<sequence>MSDEEDDYLSDKFLIESTTTKPSGPKTYSQLRKDAQKLSQTKNEQNRQKSRRERELEAREEGLSKSLFHRAQEEEASGTSNKALSIMMKMGFKPGESLGKADEDNEKEEDKEKDEANNHSVASEKTLDALNADDQEKTETRISGHRKEPLPLNEWSGRQGIGTSRKLKRGPSPTSAERVAKMAKMEEESAKDDFRNRTRREYEERRAEGRLGPAQRTCVTLDEKAGKTFNVLWLNPGNPDSFPSGLLHALATRTMLVMPSSSVRHPTDSIEARLRREMEADALSHDNGEPTSTVVEDEYSQNTLEEAAQFLRLQARDRLALVLSYLRDDYAYCFWCGTQYDNQDDLLNQCPGPDEDAHD</sequence>
<dbReference type="PANTHER" id="PTHR21032:SF0">
    <property type="entry name" value="G PATCH DOMAIN-CONTAINING PROTEIN 11"/>
    <property type="match status" value="1"/>
</dbReference>
<gene>
    <name evidence="3" type="ORF">WG66_13393</name>
</gene>
<dbReference type="AlphaFoldDB" id="A0A0W0FC98"/>
<accession>A0A0W0FC98</accession>
<feature type="compositionally biased region" description="Polar residues" evidence="1">
    <location>
        <begin position="16"/>
        <end position="30"/>
    </location>
</feature>
<feature type="compositionally biased region" description="Basic and acidic residues" evidence="1">
    <location>
        <begin position="108"/>
        <end position="117"/>
    </location>
</feature>
<feature type="region of interest" description="Disordered" evidence="1">
    <location>
        <begin position="1"/>
        <end position="178"/>
    </location>
</feature>
<reference evidence="3 4" key="1">
    <citation type="submission" date="2015-12" db="EMBL/GenBank/DDBJ databases">
        <title>Draft genome sequence of Moniliophthora roreri, the causal agent of frosty pod rot of cacao.</title>
        <authorList>
            <person name="Aime M.C."/>
            <person name="Diaz-Valderrama J.R."/>
            <person name="Kijpornyongpan T."/>
            <person name="Phillips-Mora W."/>
        </authorList>
    </citation>
    <scope>NUCLEOTIDE SEQUENCE [LARGE SCALE GENOMIC DNA]</scope>
    <source>
        <strain evidence="3 4">MCA 2952</strain>
    </source>
</reference>
<dbReference type="SMART" id="SM01173">
    <property type="entry name" value="DUF4187"/>
    <property type="match status" value="1"/>
</dbReference>
<dbReference type="PANTHER" id="PTHR21032">
    <property type="entry name" value="G PATCH DOMAIN-CONTAINING PROTEIN 11"/>
    <property type="match status" value="1"/>
</dbReference>
<dbReference type="InterPro" id="IPR000467">
    <property type="entry name" value="G_patch_dom"/>
</dbReference>
<dbReference type="GO" id="GO:0003676">
    <property type="term" value="F:nucleic acid binding"/>
    <property type="evidence" value="ECO:0007669"/>
    <property type="project" value="InterPro"/>
</dbReference>
<dbReference type="Proteomes" id="UP000054988">
    <property type="component" value="Unassembled WGS sequence"/>
</dbReference>
<dbReference type="EMBL" id="LATX01002123">
    <property type="protein sequence ID" value="KTB33967.1"/>
    <property type="molecule type" value="Genomic_DNA"/>
</dbReference>
<evidence type="ECO:0000313" key="4">
    <source>
        <dbReference type="Proteomes" id="UP000054988"/>
    </source>
</evidence>